<dbReference type="GO" id="GO:0032259">
    <property type="term" value="P:methylation"/>
    <property type="evidence" value="ECO:0007669"/>
    <property type="project" value="UniProtKB-KW"/>
</dbReference>
<keyword evidence="6" id="KW-0808">Transferase</keyword>
<comment type="subcellular location">
    <subcellularLocation>
        <location evidence="2">Membrane</location>
        <topology evidence="2">Multi-pass membrane protein</topology>
    </subcellularLocation>
</comment>
<sequence length="250" mass="28550">MQRILALGYALIAYLIFFATFLWLIAFVADFDLGPTTVNRAFEGTGLGQAIFTDLLLIALFGMQHSLMARPVFKESWTKLVPPSVERSTYVLAASAMLAILLGYWHTIPGSLWDFRGAPIEPAIWVLFFVGWTVLFVSTWLINHFELFGLQQAWFHGRERATPPPRLRQPLFYRYVRHPLYLGFILAFWATPHMTYSHLLFAGGMTVYILIGIAHEERDLVSYFGRDYEEYRARVGMLIPGIGRRAPPAA</sequence>
<evidence type="ECO:0000256" key="4">
    <source>
        <dbReference type="ARBA" id="ARBA00012149"/>
    </source>
</evidence>
<dbReference type="InterPro" id="IPR033580">
    <property type="entry name" value="Nurim-like"/>
</dbReference>
<dbReference type="EMBL" id="JAKFGM010000002">
    <property type="protein sequence ID" value="MCF2514774.1"/>
    <property type="molecule type" value="Genomic_DNA"/>
</dbReference>
<evidence type="ECO:0000256" key="2">
    <source>
        <dbReference type="ARBA" id="ARBA00004141"/>
    </source>
</evidence>
<dbReference type="EC" id="2.1.1.334" evidence="4"/>
<dbReference type="GO" id="GO:0016020">
    <property type="term" value="C:membrane"/>
    <property type="evidence" value="ECO:0007669"/>
    <property type="project" value="UniProtKB-SubCell"/>
</dbReference>
<keyword evidence="14" id="KW-1185">Reference proteome</keyword>
<feature type="transmembrane region" description="Helical" evidence="12">
    <location>
        <begin position="88"/>
        <end position="105"/>
    </location>
</feature>
<evidence type="ECO:0000313" key="13">
    <source>
        <dbReference type="EMBL" id="MCF2514774.1"/>
    </source>
</evidence>
<evidence type="ECO:0000256" key="9">
    <source>
        <dbReference type="ARBA" id="ARBA00022989"/>
    </source>
</evidence>
<evidence type="ECO:0000256" key="8">
    <source>
        <dbReference type="ARBA" id="ARBA00022692"/>
    </source>
</evidence>
<keyword evidence="5" id="KW-0489">Methyltransferase</keyword>
<evidence type="ECO:0000256" key="10">
    <source>
        <dbReference type="ARBA" id="ARBA00023136"/>
    </source>
</evidence>
<name>A0A9X1QNW1_9SPHN</name>
<comment type="function">
    <text evidence="1">Catalyzes the methylation of methanethiol (MeSH) to yield dimethylsulphide (DMS).</text>
</comment>
<evidence type="ECO:0000256" key="1">
    <source>
        <dbReference type="ARBA" id="ARBA00002096"/>
    </source>
</evidence>
<evidence type="ECO:0000256" key="7">
    <source>
        <dbReference type="ARBA" id="ARBA00022691"/>
    </source>
</evidence>
<dbReference type="NCBIfam" id="NF045656">
    <property type="entry name" value="MeththiolMtaseMddA"/>
    <property type="match status" value="1"/>
</dbReference>
<evidence type="ECO:0000256" key="12">
    <source>
        <dbReference type="SAM" id="Phobius"/>
    </source>
</evidence>
<evidence type="ECO:0000256" key="3">
    <source>
        <dbReference type="ARBA" id="ARBA00010631"/>
    </source>
</evidence>
<comment type="caution">
    <text evidence="13">The sequence shown here is derived from an EMBL/GenBank/DDBJ whole genome shotgun (WGS) entry which is preliminary data.</text>
</comment>
<dbReference type="Gene3D" id="1.20.120.1630">
    <property type="match status" value="1"/>
</dbReference>
<evidence type="ECO:0000256" key="11">
    <source>
        <dbReference type="ARBA" id="ARBA00048134"/>
    </source>
</evidence>
<feature type="transmembrane region" description="Helical" evidence="12">
    <location>
        <begin position="125"/>
        <end position="150"/>
    </location>
</feature>
<accession>A0A9X1QNW1</accession>
<proteinExistence type="inferred from homology"/>
<keyword evidence="10 12" id="KW-0472">Membrane</keyword>
<dbReference type="GO" id="GO:0008168">
    <property type="term" value="F:methyltransferase activity"/>
    <property type="evidence" value="ECO:0007669"/>
    <property type="project" value="UniProtKB-KW"/>
</dbReference>
<organism evidence="13 14">
    <name type="scientific">Sphingomonas cremea</name>
    <dbReference type="NCBI Taxonomy" id="2904799"/>
    <lineage>
        <taxon>Bacteria</taxon>
        <taxon>Pseudomonadati</taxon>
        <taxon>Pseudomonadota</taxon>
        <taxon>Alphaproteobacteria</taxon>
        <taxon>Sphingomonadales</taxon>
        <taxon>Sphingomonadaceae</taxon>
        <taxon>Sphingomonas</taxon>
    </lineage>
</organism>
<dbReference type="PANTHER" id="PTHR31040">
    <property type="entry name" value="NURIM"/>
    <property type="match status" value="1"/>
</dbReference>
<dbReference type="InterPro" id="IPR054700">
    <property type="entry name" value="MddA"/>
</dbReference>
<feature type="transmembrane region" description="Helical" evidence="12">
    <location>
        <begin position="49"/>
        <end position="67"/>
    </location>
</feature>
<protein>
    <recommendedName>
        <fullName evidence="4">methanethiol S-methyltransferase</fullName>
        <ecNumber evidence="4">2.1.1.334</ecNumber>
    </recommendedName>
</protein>
<evidence type="ECO:0000313" key="14">
    <source>
        <dbReference type="Proteomes" id="UP001139410"/>
    </source>
</evidence>
<keyword evidence="8 12" id="KW-0812">Transmembrane</keyword>
<reference evidence="13" key="1">
    <citation type="submission" date="2022-01" db="EMBL/GenBank/DDBJ databases">
        <authorList>
            <person name="Jo J.-H."/>
            <person name="Im W.-T."/>
        </authorList>
    </citation>
    <scope>NUCLEOTIDE SEQUENCE</scope>
    <source>
        <strain evidence="13">G124</strain>
    </source>
</reference>
<comment type="similarity">
    <text evidence="3">Belongs to the nurim family.</text>
</comment>
<dbReference type="RefSeq" id="WP_235067273.1">
    <property type="nucleotide sequence ID" value="NZ_JAKFGM010000002.1"/>
</dbReference>
<gene>
    <name evidence="13" type="ORF">LVY65_06825</name>
</gene>
<feature type="transmembrane region" description="Helical" evidence="12">
    <location>
        <begin position="7"/>
        <end position="29"/>
    </location>
</feature>
<dbReference type="Proteomes" id="UP001139410">
    <property type="component" value="Unassembled WGS sequence"/>
</dbReference>
<comment type="catalytic activity">
    <reaction evidence="11">
        <text>methanethiol + S-adenosyl-L-methionine = dimethyl sulfide + S-adenosyl-L-homocysteine + H(+)</text>
        <dbReference type="Rhea" id="RHEA:50428"/>
        <dbReference type="ChEBI" id="CHEBI:15378"/>
        <dbReference type="ChEBI" id="CHEBI:16007"/>
        <dbReference type="ChEBI" id="CHEBI:17437"/>
        <dbReference type="ChEBI" id="CHEBI:57856"/>
        <dbReference type="ChEBI" id="CHEBI:59789"/>
        <dbReference type="EC" id="2.1.1.334"/>
    </reaction>
</comment>
<keyword evidence="7" id="KW-0949">S-adenosyl-L-methionine</keyword>
<dbReference type="PANTHER" id="PTHR31040:SF1">
    <property type="entry name" value="NURIM"/>
    <property type="match status" value="1"/>
</dbReference>
<keyword evidence="9 12" id="KW-1133">Transmembrane helix</keyword>
<dbReference type="AlphaFoldDB" id="A0A9X1QNW1"/>
<evidence type="ECO:0000256" key="6">
    <source>
        <dbReference type="ARBA" id="ARBA00022679"/>
    </source>
</evidence>
<evidence type="ECO:0000256" key="5">
    <source>
        <dbReference type="ARBA" id="ARBA00022603"/>
    </source>
</evidence>